<protein>
    <recommendedName>
        <fullName evidence="4">Transposase</fullName>
    </recommendedName>
</protein>
<dbReference type="Proteomes" id="UP000298602">
    <property type="component" value="Chromosome"/>
</dbReference>
<dbReference type="GO" id="GO:0003677">
    <property type="term" value="F:DNA binding"/>
    <property type="evidence" value="ECO:0007669"/>
    <property type="project" value="InterPro"/>
</dbReference>
<sequence>MEDRIMRYSKERKEAVLKKMMPPHNRSIIELAKEEGISEAALYLWRGQVRERGLLLDSDRAPEGWSARDKFNAVVESAAMNESELAEYCRRKGPYPEQLAPLAQELRDGRRLGPRSEPPAEKRAEGRSQAYPPGRT</sequence>
<dbReference type="InterPro" id="IPR009057">
    <property type="entry name" value="Homeodomain-like_sf"/>
</dbReference>
<dbReference type="EMBL" id="CP040098">
    <property type="protein sequence ID" value="QCQ22149.1"/>
    <property type="molecule type" value="Genomic_DNA"/>
</dbReference>
<name>A0A4P8L2T3_9BACT</name>
<evidence type="ECO:0000313" key="3">
    <source>
        <dbReference type="Proteomes" id="UP000298602"/>
    </source>
</evidence>
<dbReference type="SUPFAM" id="SSF46689">
    <property type="entry name" value="Homeodomain-like"/>
    <property type="match status" value="1"/>
</dbReference>
<dbReference type="AlphaFoldDB" id="A0A4P8L2T3"/>
<proteinExistence type="predicted"/>
<reference evidence="2 3" key="1">
    <citation type="submission" date="2019-05" db="EMBL/GenBank/DDBJ databases">
        <title>The Complete Genome Sequence of the n-alkane-degrading Desulfoglaeba alkanexedens ALDC reveals multiple alkylsuccinate synthase gene clusters.</title>
        <authorList>
            <person name="Callaghan A.V."/>
            <person name="Davidova I.A."/>
            <person name="Duncan K.E."/>
            <person name="Morris B."/>
            <person name="McInerney M.J."/>
        </authorList>
    </citation>
    <scope>NUCLEOTIDE SEQUENCE [LARGE SCALE GENOMIC DNA]</scope>
    <source>
        <strain evidence="2 3">ALDC</strain>
    </source>
</reference>
<evidence type="ECO:0008006" key="4">
    <source>
        <dbReference type="Google" id="ProtNLM"/>
    </source>
</evidence>
<evidence type="ECO:0000313" key="2">
    <source>
        <dbReference type="EMBL" id="QCQ22149.1"/>
    </source>
</evidence>
<feature type="region of interest" description="Disordered" evidence="1">
    <location>
        <begin position="96"/>
        <end position="136"/>
    </location>
</feature>
<organism evidence="2 3">
    <name type="scientific">Desulfoglaeba alkanexedens ALDC</name>
    <dbReference type="NCBI Taxonomy" id="980445"/>
    <lineage>
        <taxon>Bacteria</taxon>
        <taxon>Pseudomonadati</taxon>
        <taxon>Thermodesulfobacteriota</taxon>
        <taxon>Syntrophobacteria</taxon>
        <taxon>Syntrophobacterales</taxon>
        <taxon>Syntrophobacteraceae</taxon>
        <taxon>Desulfoglaeba</taxon>
    </lineage>
</organism>
<accession>A0A4P8L2T3</accession>
<reference evidence="2 3" key="2">
    <citation type="submission" date="2019-05" db="EMBL/GenBank/DDBJ databases">
        <authorList>
            <person name="Suflita J.M."/>
            <person name="Marks C.R."/>
        </authorList>
    </citation>
    <scope>NUCLEOTIDE SEQUENCE [LARGE SCALE GENOMIC DNA]</scope>
    <source>
        <strain evidence="2 3">ALDC</strain>
    </source>
</reference>
<dbReference type="OrthoDB" id="5420548at2"/>
<evidence type="ECO:0000256" key="1">
    <source>
        <dbReference type="SAM" id="MobiDB-lite"/>
    </source>
</evidence>
<keyword evidence="3" id="KW-1185">Reference proteome</keyword>
<dbReference type="Pfam" id="PF01527">
    <property type="entry name" value="HTH_Tnp_1"/>
    <property type="match status" value="1"/>
</dbReference>
<dbReference type="InterPro" id="IPR002514">
    <property type="entry name" value="Transposase_8"/>
</dbReference>
<dbReference type="GO" id="GO:0006313">
    <property type="term" value="P:DNA transposition"/>
    <property type="evidence" value="ECO:0007669"/>
    <property type="project" value="InterPro"/>
</dbReference>
<dbReference type="GO" id="GO:0004803">
    <property type="term" value="F:transposase activity"/>
    <property type="evidence" value="ECO:0007669"/>
    <property type="project" value="InterPro"/>
</dbReference>
<gene>
    <name evidence="2" type="ORF">FDQ92_08230</name>
</gene>
<dbReference type="KEGG" id="dax:FDQ92_08230"/>